<dbReference type="AlphaFoldDB" id="K2FUE0"/>
<dbReference type="InterPro" id="IPR053773">
    <property type="entry name" value="Vpar_1526-like"/>
</dbReference>
<organism evidence="1">
    <name type="scientific">uncultured bacterium</name>
    <name type="common">gcode 4</name>
    <dbReference type="NCBI Taxonomy" id="1234023"/>
    <lineage>
        <taxon>Bacteria</taxon>
        <taxon>environmental samples</taxon>
    </lineage>
</organism>
<name>K2FUE0_9BACT</name>
<sequence>MINDANQELISWDNSTNMQAEVINISSWMQYMEVKEVALDIFKSNFLTLKNEAVNTAVERANEFTEKLIIGLQNKKMETEWIRDPWFQYSLFEAQKSYAKSWDSDMEAVLIDVLVDRLNYTERNLKQIVLDESIPIIAKLTSAQLDTLTILFLLKYTQNYKVNNPELLKWYLNTNLIPFVDNLSKEHSLYQHLEFTWCWSISLWSKTIEDVFLDNYKCIFFKWFSKEYYLEQTWEPIDKYEGFVVQCFNNSVKYQFSARNNDLLETQITDSGNSNECRNLYNEFVFTKDEVKNKLIEVWWEVISKLFDVWDNSALKNMTITTVWIAIAQANFRRKTWTTLDLSIWIK</sequence>
<dbReference type="EMBL" id="AMFJ01000765">
    <property type="protein sequence ID" value="EKE26538.1"/>
    <property type="molecule type" value="Genomic_DNA"/>
</dbReference>
<protein>
    <submittedName>
        <fullName evidence="1">Uncharacterized protein</fullName>
    </submittedName>
</protein>
<accession>K2FUE0</accession>
<dbReference type="NCBIfam" id="NF045477">
    <property type="entry name" value="LPO_1073_dom"/>
    <property type="match status" value="1"/>
</dbReference>
<comment type="caution">
    <text evidence="1">The sequence shown here is derived from an EMBL/GenBank/DDBJ whole genome shotgun (WGS) entry which is preliminary data.</text>
</comment>
<reference evidence="1" key="1">
    <citation type="journal article" date="2012" name="Science">
        <title>Fermentation, hydrogen, and sulfur metabolism in multiple uncultivated bacterial phyla.</title>
        <authorList>
            <person name="Wrighton K.C."/>
            <person name="Thomas B.C."/>
            <person name="Sharon I."/>
            <person name="Miller C.S."/>
            <person name="Castelle C.J."/>
            <person name="VerBerkmoes N.C."/>
            <person name="Wilkins M.J."/>
            <person name="Hettich R.L."/>
            <person name="Lipton M.S."/>
            <person name="Williams K.H."/>
            <person name="Long P.E."/>
            <person name="Banfield J.F."/>
        </authorList>
    </citation>
    <scope>NUCLEOTIDE SEQUENCE [LARGE SCALE GENOMIC DNA]</scope>
</reference>
<evidence type="ECO:0000313" key="1">
    <source>
        <dbReference type="EMBL" id="EKE26538.1"/>
    </source>
</evidence>
<gene>
    <name evidence="1" type="ORF">ACD_4C00249G0003</name>
</gene>
<proteinExistence type="predicted"/>